<accession>A0A8D7FSQ5</accession>
<reference evidence="1" key="1">
    <citation type="submission" date="2021-03" db="EMBL/GenBank/DDBJ databases">
        <authorList>
            <consortium name="Genoscope - CEA"/>
            <person name="William W."/>
        </authorList>
    </citation>
    <scope>NUCLEOTIDE SEQUENCE</scope>
    <source>
        <strain evidence="1">Doubled-haploid Pahang</strain>
    </source>
</reference>
<protein>
    <submittedName>
        <fullName evidence="1">(wild Malaysian banana) hypothetical protein</fullName>
    </submittedName>
</protein>
<sequence>MWRRPSLRLAVNIVGWGDLSTLERNQIYGRSAKVERAIFSVEKSGDARRHGHSWIQRSRFGSFTEDFLAINQRNDGNIKQLVKSMDDHKATRIRILSLNLEM</sequence>
<gene>
    <name evidence="1" type="ORF">GSMUA_16590.1</name>
</gene>
<proteinExistence type="predicted"/>
<dbReference type="AlphaFoldDB" id="A0A8D7FSQ5"/>
<name>A0A8D7FSQ5_MUSAM</name>
<evidence type="ECO:0000313" key="1">
    <source>
        <dbReference type="EMBL" id="CAG1863969.1"/>
    </source>
</evidence>
<dbReference type="EMBL" id="HG996475">
    <property type="protein sequence ID" value="CAG1863969.1"/>
    <property type="molecule type" value="Genomic_DNA"/>
</dbReference>
<organism evidence="1">
    <name type="scientific">Musa acuminata subsp. malaccensis</name>
    <name type="common">Wild banana</name>
    <name type="synonym">Musa malaccensis</name>
    <dbReference type="NCBI Taxonomy" id="214687"/>
    <lineage>
        <taxon>Eukaryota</taxon>
        <taxon>Viridiplantae</taxon>
        <taxon>Streptophyta</taxon>
        <taxon>Embryophyta</taxon>
        <taxon>Tracheophyta</taxon>
        <taxon>Spermatophyta</taxon>
        <taxon>Magnoliopsida</taxon>
        <taxon>Liliopsida</taxon>
        <taxon>Zingiberales</taxon>
        <taxon>Musaceae</taxon>
        <taxon>Musa</taxon>
    </lineage>
</organism>